<dbReference type="Proteomes" id="UP001165498">
    <property type="component" value="Unassembled WGS sequence"/>
</dbReference>
<keyword evidence="4" id="KW-0732">Signal</keyword>
<feature type="region of interest" description="Disordered" evidence="7">
    <location>
        <begin position="268"/>
        <end position="297"/>
    </location>
</feature>
<proteinExistence type="inferred from homology"/>
<protein>
    <recommendedName>
        <fullName evidence="3">peptidylprolyl isomerase</fullName>
        <ecNumber evidence="3">5.2.1.8</ecNumber>
    </recommendedName>
</protein>
<comment type="similarity">
    <text evidence="2">Belongs to the PpiC/parvulin rotamase family.</text>
</comment>
<dbReference type="GO" id="GO:0016853">
    <property type="term" value="F:isomerase activity"/>
    <property type="evidence" value="ECO:0007669"/>
    <property type="project" value="UniProtKB-KW"/>
</dbReference>
<dbReference type="RefSeq" id="WP_255913956.1">
    <property type="nucleotide sequence ID" value="NZ_JANFQO010000007.1"/>
</dbReference>
<dbReference type="InterPro" id="IPR050245">
    <property type="entry name" value="PrsA_foldase"/>
</dbReference>
<evidence type="ECO:0000256" key="2">
    <source>
        <dbReference type="ARBA" id="ARBA00007656"/>
    </source>
</evidence>
<gene>
    <name evidence="9" type="ORF">NM961_09450</name>
</gene>
<evidence type="ECO:0000313" key="9">
    <source>
        <dbReference type="EMBL" id="MCQ4164933.1"/>
    </source>
</evidence>
<feature type="compositionally biased region" description="Low complexity" evidence="7">
    <location>
        <begin position="275"/>
        <end position="297"/>
    </location>
</feature>
<evidence type="ECO:0000256" key="3">
    <source>
        <dbReference type="ARBA" id="ARBA00013194"/>
    </source>
</evidence>
<dbReference type="Gene3D" id="3.10.50.40">
    <property type="match status" value="1"/>
</dbReference>
<dbReference type="SUPFAM" id="SSF54534">
    <property type="entry name" value="FKBP-like"/>
    <property type="match status" value="1"/>
</dbReference>
<keyword evidence="5" id="KW-0697">Rotamase</keyword>
<evidence type="ECO:0000259" key="8">
    <source>
        <dbReference type="Pfam" id="PF13145"/>
    </source>
</evidence>
<dbReference type="InterPro" id="IPR000297">
    <property type="entry name" value="PPIase_PpiC"/>
</dbReference>
<accession>A0ABT1QRM5</accession>
<dbReference type="PANTHER" id="PTHR47245:SF1">
    <property type="entry name" value="FOLDASE PROTEIN PRSA"/>
    <property type="match status" value="1"/>
</dbReference>
<dbReference type="EMBL" id="JANFQO010000007">
    <property type="protein sequence ID" value="MCQ4164933.1"/>
    <property type="molecule type" value="Genomic_DNA"/>
</dbReference>
<organism evidence="9 10">
    <name type="scientific">Tahibacter harae</name>
    <dbReference type="NCBI Taxonomy" id="2963937"/>
    <lineage>
        <taxon>Bacteria</taxon>
        <taxon>Pseudomonadati</taxon>
        <taxon>Pseudomonadota</taxon>
        <taxon>Gammaproteobacteria</taxon>
        <taxon>Lysobacterales</taxon>
        <taxon>Rhodanobacteraceae</taxon>
        <taxon>Tahibacter</taxon>
    </lineage>
</organism>
<name>A0ABT1QRM5_9GAMM</name>
<dbReference type="SUPFAM" id="SSF109998">
    <property type="entry name" value="Triger factor/SurA peptide-binding domain-like"/>
    <property type="match status" value="1"/>
</dbReference>
<comment type="catalytic activity">
    <reaction evidence="1">
        <text>[protein]-peptidylproline (omega=180) = [protein]-peptidylproline (omega=0)</text>
        <dbReference type="Rhea" id="RHEA:16237"/>
        <dbReference type="Rhea" id="RHEA-COMP:10747"/>
        <dbReference type="Rhea" id="RHEA-COMP:10748"/>
        <dbReference type="ChEBI" id="CHEBI:83833"/>
        <dbReference type="ChEBI" id="CHEBI:83834"/>
        <dbReference type="EC" id="5.2.1.8"/>
    </reaction>
</comment>
<evidence type="ECO:0000256" key="1">
    <source>
        <dbReference type="ARBA" id="ARBA00000971"/>
    </source>
</evidence>
<dbReference type="InterPro" id="IPR046357">
    <property type="entry name" value="PPIase_dom_sf"/>
</dbReference>
<evidence type="ECO:0000256" key="6">
    <source>
        <dbReference type="ARBA" id="ARBA00023235"/>
    </source>
</evidence>
<sequence length="297" mass="31983">MRRVMPLLLAAVLAGCSSGDSGQAPVIQYSGGEAVLRVNEQPVVSALLDEVARGRGLDLSNPEQRQAAIKELSDYVLLANYARRQGYDKDPQFNAAVEAQRLQGVANATVMAYDRTHPIADQVVKAEYDEQVAKAGSESYDFSQILFASEADALKAAEGLLGGKDWAAVYAEWKDKAKQAREFTDVRLIQLPAPELISAIKNLKPGDSTKVPVKTQYGWHLLHLSASKPVSPPAFADVSAELRRLMLQRQSEAWMQKMRTEAVILDLKSPKGSTPGVPGAPAAAPEAPAQPAPAKQG</sequence>
<evidence type="ECO:0000256" key="7">
    <source>
        <dbReference type="SAM" id="MobiDB-lite"/>
    </source>
</evidence>
<keyword evidence="6 9" id="KW-0413">Isomerase</keyword>
<dbReference type="PANTHER" id="PTHR47245">
    <property type="entry name" value="PEPTIDYLPROLYL ISOMERASE"/>
    <property type="match status" value="1"/>
</dbReference>
<dbReference type="EC" id="5.2.1.8" evidence="3"/>
<dbReference type="InterPro" id="IPR027304">
    <property type="entry name" value="Trigger_fact/SurA_dom_sf"/>
</dbReference>
<feature type="domain" description="PpiC" evidence="8">
    <location>
        <begin position="120"/>
        <end position="239"/>
    </location>
</feature>
<dbReference type="PROSITE" id="PS51257">
    <property type="entry name" value="PROKAR_LIPOPROTEIN"/>
    <property type="match status" value="1"/>
</dbReference>
<dbReference type="Pfam" id="PF13145">
    <property type="entry name" value="Rotamase_2"/>
    <property type="match status" value="1"/>
</dbReference>
<evidence type="ECO:0000256" key="4">
    <source>
        <dbReference type="ARBA" id="ARBA00022729"/>
    </source>
</evidence>
<evidence type="ECO:0000313" key="10">
    <source>
        <dbReference type="Proteomes" id="UP001165498"/>
    </source>
</evidence>
<keyword evidence="10" id="KW-1185">Reference proteome</keyword>
<evidence type="ECO:0000256" key="5">
    <source>
        <dbReference type="ARBA" id="ARBA00023110"/>
    </source>
</evidence>
<reference evidence="9" key="1">
    <citation type="submission" date="2022-07" db="EMBL/GenBank/DDBJ databases">
        <title>Tahibacter sp., a new gammaproteobacterium isolated from the silt sample collected at pig farm.</title>
        <authorList>
            <person name="Chen H."/>
        </authorList>
    </citation>
    <scope>NUCLEOTIDE SEQUENCE</scope>
    <source>
        <strain evidence="9">P2K</strain>
    </source>
</reference>
<comment type="caution">
    <text evidence="9">The sequence shown here is derived from an EMBL/GenBank/DDBJ whole genome shotgun (WGS) entry which is preliminary data.</text>
</comment>